<evidence type="ECO:0000256" key="3">
    <source>
        <dbReference type="ARBA" id="ARBA00022960"/>
    </source>
</evidence>
<dbReference type="EMBL" id="FMHV01000002">
    <property type="protein sequence ID" value="SCL35767.1"/>
    <property type="molecule type" value="Genomic_DNA"/>
</dbReference>
<dbReference type="GO" id="GO:0018104">
    <property type="term" value="P:peptidoglycan-protein cross-linking"/>
    <property type="evidence" value="ECO:0007669"/>
    <property type="project" value="TreeGrafter"/>
</dbReference>
<dbReference type="GO" id="GO:0008360">
    <property type="term" value="P:regulation of cell shape"/>
    <property type="evidence" value="ECO:0007669"/>
    <property type="project" value="UniProtKB-UniRule"/>
</dbReference>
<feature type="active site" description="Nucleophile" evidence="7">
    <location>
        <position position="257"/>
    </location>
</feature>
<evidence type="ECO:0000256" key="8">
    <source>
        <dbReference type="SAM" id="SignalP"/>
    </source>
</evidence>
<evidence type="ECO:0000256" key="6">
    <source>
        <dbReference type="ARBA" id="ARBA00023316"/>
    </source>
</evidence>
<feature type="signal peptide" evidence="8">
    <location>
        <begin position="1"/>
        <end position="23"/>
    </location>
</feature>
<dbReference type="STRING" id="568872.GA0070624_5350"/>
<evidence type="ECO:0000313" key="11">
    <source>
        <dbReference type="Proteomes" id="UP000199413"/>
    </source>
</evidence>
<evidence type="ECO:0000313" key="10">
    <source>
        <dbReference type="EMBL" id="SCL35767.1"/>
    </source>
</evidence>
<protein>
    <submittedName>
        <fullName evidence="10">Lipoprotein-anchoring transpeptidase ErfK/SrfK</fullName>
    </submittedName>
</protein>
<dbReference type="CDD" id="cd13432">
    <property type="entry name" value="LDT_IgD_like_2"/>
    <property type="match status" value="1"/>
</dbReference>
<keyword evidence="4 7" id="KW-0573">Peptidoglycan synthesis</keyword>
<keyword evidence="11" id="KW-1185">Reference proteome</keyword>
<keyword evidence="6 7" id="KW-0961">Cell wall biogenesis/degradation</keyword>
<keyword evidence="2" id="KW-0808">Transferase</keyword>
<dbReference type="PROSITE" id="PS52029">
    <property type="entry name" value="LD_TPASE"/>
    <property type="match status" value="1"/>
</dbReference>
<dbReference type="CDD" id="cd16913">
    <property type="entry name" value="YkuD_like"/>
    <property type="match status" value="1"/>
</dbReference>
<sequence>MLVLGTCLLLTPLAWPTSVPAHASSASFDAARKRVTGAVGGGAGATSTATMKFTIVARPSRDPIASTIELQSGQVYGVGMPVPVKFSAPIPDGAKADVERRLSVKSDPPQTGAWRWYGDQQVIYRPRNHWRPGTKLTVTAGSGGVPAAGSVETSRSVTATIGQRTEFKISNDTKQMKVFQNDKLVKKFPVSLGKPLTPSSSGNMVIMSREARALWVYGPNEQLDVRHAERLTGDGEYIHGAPWSVADQGQNNVSNGCTNLSPDNAQWVYDNSQIGDPVTVTGTEKRLDPSNGWTVWDMSWDDYVKK</sequence>
<dbReference type="UniPathway" id="UPA00219"/>
<dbReference type="GO" id="GO:0071555">
    <property type="term" value="P:cell wall organization"/>
    <property type="evidence" value="ECO:0007669"/>
    <property type="project" value="UniProtKB-UniRule"/>
</dbReference>
<dbReference type="Pfam" id="PF17964">
    <property type="entry name" value="Big_10"/>
    <property type="match status" value="1"/>
</dbReference>
<organism evidence="10 11">
    <name type="scientific">Micromonospora rhizosphaerae</name>
    <dbReference type="NCBI Taxonomy" id="568872"/>
    <lineage>
        <taxon>Bacteria</taxon>
        <taxon>Bacillati</taxon>
        <taxon>Actinomycetota</taxon>
        <taxon>Actinomycetes</taxon>
        <taxon>Micromonosporales</taxon>
        <taxon>Micromonosporaceae</taxon>
        <taxon>Micromonospora</taxon>
    </lineage>
</organism>
<dbReference type="Gene3D" id="2.40.440.10">
    <property type="entry name" value="L,D-transpeptidase catalytic domain-like"/>
    <property type="match status" value="1"/>
</dbReference>
<feature type="active site" description="Proton donor/acceptor" evidence="7">
    <location>
        <position position="239"/>
    </location>
</feature>
<dbReference type="InterPro" id="IPR005490">
    <property type="entry name" value="LD_TPept_cat_dom"/>
</dbReference>
<dbReference type="Pfam" id="PF03734">
    <property type="entry name" value="YkuD"/>
    <property type="match status" value="1"/>
</dbReference>
<dbReference type="GO" id="GO:0016746">
    <property type="term" value="F:acyltransferase activity"/>
    <property type="evidence" value="ECO:0007669"/>
    <property type="project" value="UniProtKB-KW"/>
</dbReference>
<evidence type="ECO:0000259" key="9">
    <source>
        <dbReference type="PROSITE" id="PS52029"/>
    </source>
</evidence>
<dbReference type="PANTHER" id="PTHR30582:SF2">
    <property type="entry name" value="L,D-TRANSPEPTIDASE YCIB-RELATED"/>
    <property type="match status" value="1"/>
</dbReference>
<keyword evidence="8" id="KW-0732">Signal</keyword>
<dbReference type="PANTHER" id="PTHR30582">
    <property type="entry name" value="L,D-TRANSPEPTIDASE"/>
    <property type="match status" value="1"/>
</dbReference>
<reference evidence="11" key="1">
    <citation type="submission" date="2016-06" db="EMBL/GenBank/DDBJ databases">
        <authorList>
            <person name="Varghese N."/>
            <person name="Submissions Spin"/>
        </authorList>
    </citation>
    <scope>NUCLEOTIDE SEQUENCE [LARGE SCALE GENOMIC DNA]</scope>
    <source>
        <strain evidence="11">DSM 45431</strain>
    </source>
</reference>
<feature type="chain" id="PRO_5008746291" evidence="8">
    <location>
        <begin position="24"/>
        <end position="306"/>
    </location>
</feature>
<dbReference type="SUPFAM" id="SSF141523">
    <property type="entry name" value="L,D-transpeptidase catalytic domain-like"/>
    <property type="match status" value="1"/>
</dbReference>
<gene>
    <name evidence="10" type="ORF">GA0070624_5350</name>
</gene>
<keyword evidence="3 7" id="KW-0133">Cell shape</keyword>
<dbReference type="InterPro" id="IPR041280">
    <property type="entry name" value="Big_10"/>
</dbReference>
<comment type="pathway">
    <text evidence="1 7">Cell wall biogenesis; peptidoglycan biosynthesis.</text>
</comment>
<dbReference type="Proteomes" id="UP000199413">
    <property type="component" value="Unassembled WGS sequence"/>
</dbReference>
<evidence type="ECO:0000256" key="2">
    <source>
        <dbReference type="ARBA" id="ARBA00022679"/>
    </source>
</evidence>
<dbReference type="InterPro" id="IPR038063">
    <property type="entry name" value="Transpep_catalytic_dom"/>
</dbReference>
<evidence type="ECO:0000256" key="4">
    <source>
        <dbReference type="ARBA" id="ARBA00022984"/>
    </source>
</evidence>
<evidence type="ECO:0000256" key="7">
    <source>
        <dbReference type="PROSITE-ProRule" id="PRU01373"/>
    </source>
</evidence>
<feature type="domain" description="L,D-TPase catalytic" evidence="9">
    <location>
        <begin position="165"/>
        <end position="281"/>
    </location>
</feature>
<dbReference type="GO" id="GO:0071972">
    <property type="term" value="F:peptidoglycan L,D-transpeptidase activity"/>
    <property type="evidence" value="ECO:0007669"/>
    <property type="project" value="TreeGrafter"/>
</dbReference>
<dbReference type="InterPro" id="IPR050979">
    <property type="entry name" value="LD-transpeptidase"/>
</dbReference>
<name>A0A1C6T233_9ACTN</name>
<keyword evidence="10" id="KW-0449">Lipoprotein</keyword>
<keyword evidence="5" id="KW-0012">Acyltransferase</keyword>
<dbReference type="AlphaFoldDB" id="A0A1C6T233"/>
<dbReference type="GO" id="GO:0005576">
    <property type="term" value="C:extracellular region"/>
    <property type="evidence" value="ECO:0007669"/>
    <property type="project" value="TreeGrafter"/>
</dbReference>
<accession>A0A1C6T233</accession>
<proteinExistence type="predicted"/>
<evidence type="ECO:0000256" key="1">
    <source>
        <dbReference type="ARBA" id="ARBA00004752"/>
    </source>
</evidence>
<evidence type="ECO:0000256" key="5">
    <source>
        <dbReference type="ARBA" id="ARBA00023315"/>
    </source>
</evidence>
<dbReference type="Gene3D" id="2.60.40.3710">
    <property type="match status" value="1"/>
</dbReference>